<proteinExistence type="predicted"/>
<feature type="region of interest" description="Disordered" evidence="1">
    <location>
        <begin position="106"/>
        <end position="205"/>
    </location>
</feature>
<dbReference type="EMBL" id="ML987210">
    <property type="protein sequence ID" value="KAF2241868.1"/>
    <property type="molecule type" value="Genomic_DNA"/>
</dbReference>
<dbReference type="GeneID" id="54589343"/>
<dbReference type="Proteomes" id="UP000800094">
    <property type="component" value="Unassembled WGS sequence"/>
</dbReference>
<name>A0A6A6HVT5_9PLEO</name>
<feature type="compositionally biased region" description="Acidic residues" evidence="1">
    <location>
        <begin position="113"/>
        <end position="124"/>
    </location>
</feature>
<feature type="compositionally biased region" description="Basic and acidic residues" evidence="1">
    <location>
        <begin position="125"/>
        <end position="135"/>
    </location>
</feature>
<gene>
    <name evidence="2" type="ORF">BU26DRAFT_610696</name>
</gene>
<protein>
    <submittedName>
        <fullName evidence="2">Uncharacterized protein</fullName>
    </submittedName>
</protein>
<evidence type="ECO:0000313" key="2">
    <source>
        <dbReference type="EMBL" id="KAF2241868.1"/>
    </source>
</evidence>
<evidence type="ECO:0000256" key="1">
    <source>
        <dbReference type="SAM" id="MobiDB-lite"/>
    </source>
</evidence>
<feature type="compositionally biased region" description="Basic and acidic residues" evidence="1">
    <location>
        <begin position="195"/>
        <end position="205"/>
    </location>
</feature>
<dbReference type="OrthoDB" id="3941875at2759"/>
<keyword evidence="3" id="KW-1185">Reference proteome</keyword>
<sequence>MVNGYQFAVVNLCTKIPNLKLSCAICLPPKQTSRRVPVPRPNTPVFQKDYDEEFAAALDCTFSALAVEQLLRRTMYREAADEWPIGHTPPEVKERRLAELRALDEMEGATSDEGSDRDDGDDATADGKARADKARPATGPVSRTQPQEAQGLLTPPLSAHSPMPTLRGKKRRRGEEKDEEEYPKKTRVISTARADAPEENKPNRS</sequence>
<organism evidence="2 3">
    <name type="scientific">Trematosphaeria pertusa</name>
    <dbReference type="NCBI Taxonomy" id="390896"/>
    <lineage>
        <taxon>Eukaryota</taxon>
        <taxon>Fungi</taxon>
        <taxon>Dikarya</taxon>
        <taxon>Ascomycota</taxon>
        <taxon>Pezizomycotina</taxon>
        <taxon>Dothideomycetes</taxon>
        <taxon>Pleosporomycetidae</taxon>
        <taxon>Pleosporales</taxon>
        <taxon>Massarineae</taxon>
        <taxon>Trematosphaeriaceae</taxon>
        <taxon>Trematosphaeria</taxon>
    </lineage>
</organism>
<dbReference type="AlphaFoldDB" id="A0A6A6HVT5"/>
<evidence type="ECO:0000313" key="3">
    <source>
        <dbReference type="Proteomes" id="UP000800094"/>
    </source>
</evidence>
<reference evidence="2" key="1">
    <citation type="journal article" date="2020" name="Stud. Mycol.">
        <title>101 Dothideomycetes genomes: a test case for predicting lifestyles and emergence of pathogens.</title>
        <authorList>
            <person name="Haridas S."/>
            <person name="Albert R."/>
            <person name="Binder M."/>
            <person name="Bloem J."/>
            <person name="Labutti K."/>
            <person name="Salamov A."/>
            <person name="Andreopoulos B."/>
            <person name="Baker S."/>
            <person name="Barry K."/>
            <person name="Bills G."/>
            <person name="Bluhm B."/>
            <person name="Cannon C."/>
            <person name="Castanera R."/>
            <person name="Culley D."/>
            <person name="Daum C."/>
            <person name="Ezra D."/>
            <person name="Gonzalez J."/>
            <person name="Henrissat B."/>
            <person name="Kuo A."/>
            <person name="Liang C."/>
            <person name="Lipzen A."/>
            <person name="Lutzoni F."/>
            <person name="Magnuson J."/>
            <person name="Mondo S."/>
            <person name="Nolan M."/>
            <person name="Ohm R."/>
            <person name="Pangilinan J."/>
            <person name="Park H.-J."/>
            <person name="Ramirez L."/>
            <person name="Alfaro M."/>
            <person name="Sun H."/>
            <person name="Tritt A."/>
            <person name="Yoshinaga Y."/>
            <person name="Zwiers L.-H."/>
            <person name="Turgeon B."/>
            <person name="Goodwin S."/>
            <person name="Spatafora J."/>
            <person name="Crous P."/>
            <person name="Grigoriev I."/>
        </authorList>
    </citation>
    <scope>NUCLEOTIDE SEQUENCE</scope>
    <source>
        <strain evidence="2">CBS 122368</strain>
    </source>
</reference>
<dbReference type="RefSeq" id="XP_033676872.1">
    <property type="nucleotide sequence ID" value="XM_033836013.1"/>
</dbReference>
<accession>A0A6A6HVT5</accession>